<sequence length="330" mass="34507">MIDLTGPLRPWSARLAERFARCLAGGARTRSWWRPPAPRGEPELLDRLAELFGSPPERTVVTGGVRQFATSWAVRTGPAAVEAPTFADIPQILGAGLPVRRVPWRELTGGAAGPPGTIWLTSPFRNPDGRSLTAGETEAVGRLAGQGHTVVVNQVYRWFHAAGPAPAAPDGAWTVTSFAKMAGGGLRLGWAVAPRPDAVPRTLTSDGPPTAWQRACAGFLDEATLRALRADCVEPTTEARQAFAARACELTGRGVPGGGLSAVFTCPGSSEAEAVELLARQGLEVSPGSAFGCPAPSVRLAFSGTTAAQAVRAAETMARLRPGFTPTSFP</sequence>
<dbReference type="Gene3D" id="3.40.640.10">
    <property type="entry name" value="Type I PLP-dependent aspartate aminotransferase-like (Major domain)"/>
    <property type="match status" value="1"/>
</dbReference>
<dbReference type="GO" id="GO:0003677">
    <property type="term" value="F:DNA binding"/>
    <property type="evidence" value="ECO:0007669"/>
    <property type="project" value="UniProtKB-KW"/>
</dbReference>
<feature type="domain" description="Aminotransferase class I/classII large" evidence="1">
    <location>
        <begin position="35"/>
        <end position="315"/>
    </location>
</feature>
<dbReference type="InterPro" id="IPR004839">
    <property type="entry name" value="Aminotransferase_I/II_large"/>
</dbReference>
<keyword evidence="2" id="KW-0238">DNA-binding</keyword>
<dbReference type="EMBL" id="FNVU01000001">
    <property type="protein sequence ID" value="SEF68031.1"/>
    <property type="molecule type" value="Genomic_DNA"/>
</dbReference>
<keyword evidence="2" id="KW-0032">Aminotransferase</keyword>
<evidence type="ECO:0000259" key="1">
    <source>
        <dbReference type="Pfam" id="PF00155"/>
    </source>
</evidence>
<dbReference type="SUPFAM" id="SSF53383">
    <property type="entry name" value="PLP-dependent transferases"/>
    <property type="match status" value="1"/>
</dbReference>
<evidence type="ECO:0000313" key="2">
    <source>
        <dbReference type="EMBL" id="SEF68031.1"/>
    </source>
</evidence>
<dbReference type="GO" id="GO:0008483">
    <property type="term" value="F:transaminase activity"/>
    <property type="evidence" value="ECO:0007669"/>
    <property type="project" value="UniProtKB-KW"/>
</dbReference>
<evidence type="ECO:0000313" key="3">
    <source>
        <dbReference type="Proteomes" id="UP000236754"/>
    </source>
</evidence>
<dbReference type="CDD" id="cd00609">
    <property type="entry name" value="AAT_like"/>
    <property type="match status" value="1"/>
</dbReference>
<name>A0A1H5U1A3_9ACTN</name>
<keyword evidence="2" id="KW-0808">Transferase</keyword>
<dbReference type="Pfam" id="PF00155">
    <property type="entry name" value="Aminotran_1_2"/>
    <property type="match status" value="1"/>
</dbReference>
<reference evidence="2 3" key="1">
    <citation type="submission" date="2016-10" db="EMBL/GenBank/DDBJ databases">
        <authorList>
            <person name="de Groot N.N."/>
        </authorList>
    </citation>
    <scope>NUCLEOTIDE SEQUENCE [LARGE SCALE GENOMIC DNA]</scope>
    <source>
        <strain evidence="2 3">CGMCC 4.2023</strain>
    </source>
</reference>
<protein>
    <submittedName>
        <fullName evidence="2">DNA-binding transcriptional regulator, MocR family, contains an aminotransferase domain</fullName>
    </submittedName>
</protein>
<accession>A0A1H5U1A3</accession>
<organism evidence="2 3">
    <name type="scientific">Actinacidiphila yanglinensis</name>
    <dbReference type="NCBI Taxonomy" id="310779"/>
    <lineage>
        <taxon>Bacteria</taxon>
        <taxon>Bacillati</taxon>
        <taxon>Actinomycetota</taxon>
        <taxon>Actinomycetes</taxon>
        <taxon>Kitasatosporales</taxon>
        <taxon>Streptomycetaceae</taxon>
        <taxon>Actinacidiphila</taxon>
    </lineage>
</organism>
<keyword evidence="3" id="KW-1185">Reference proteome</keyword>
<dbReference type="Proteomes" id="UP000236754">
    <property type="component" value="Unassembled WGS sequence"/>
</dbReference>
<dbReference type="InterPro" id="IPR015424">
    <property type="entry name" value="PyrdxlP-dep_Trfase"/>
</dbReference>
<proteinExistence type="predicted"/>
<dbReference type="RefSeq" id="WP_103884043.1">
    <property type="nucleotide sequence ID" value="NZ_FNVU01000001.1"/>
</dbReference>
<gene>
    <name evidence="2" type="ORF">SAMN05216223_101705</name>
</gene>
<dbReference type="GO" id="GO:0030170">
    <property type="term" value="F:pyridoxal phosphate binding"/>
    <property type="evidence" value="ECO:0007669"/>
    <property type="project" value="InterPro"/>
</dbReference>
<dbReference type="AlphaFoldDB" id="A0A1H5U1A3"/>
<dbReference type="InterPro" id="IPR015421">
    <property type="entry name" value="PyrdxlP-dep_Trfase_major"/>
</dbReference>
<dbReference type="OrthoDB" id="3544483at2"/>